<dbReference type="FunFam" id="3.90.79.10:FF:000014">
    <property type="entry name" value="8-oxo-dGTP diphosphatase MutT"/>
    <property type="match status" value="1"/>
</dbReference>
<dbReference type="PRINTS" id="PR00502">
    <property type="entry name" value="NUDIXFAMILY"/>
</dbReference>
<dbReference type="PANTHER" id="PTHR47707">
    <property type="entry name" value="8-OXO-DGTP DIPHOSPHATASE"/>
    <property type="match status" value="1"/>
</dbReference>
<keyword evidence="3" id="KW-0515">Mutator protein</keyword>
<comment type="similarity">
    <text evidence="2">Belongs to the Nudix hydrolase family.</text>
</comment>
<keyword evidence="8" id="KW-0460">Magnesium</keyword>
<evidence type="ECO:0000256" key="1">
    <source>
        <dbReference type="ARBA" id="ARBA00001946"/>
    </source>
</evidence>
<evidence type="ECO:0000259" key="17">
    <source>
        <dbReference type="PROSITE" id="PS51186"/>
    </source>
</evidence>
<dbReference type="GO" id="GO:0006281">
    <property type="term" value="P:DNA repair"/>
    <property type="evidence" value="ECO:0007669"/>
    <property type="project" value="UniProtKB-KW"/>
</dbReference>
<dbReference type="GO" id="GO:0035539">
    <property type="term" value="F:8-oxo-7,8-dihydrodeoxyguanosine triphosphate pyrophosphatase activity"/>
    <property type="evidence" value="ECO:0007669"/>
    <property type="project" value="UniProtKB-EC"/>
</dbReference>
<sequence length="315" mass="34720">MNPPELRTERLLLRPLAPADAQALHRLVNDYSVAGNLARVPFPYPEGLAQDWIASTHAQMARGEAFDLAISDSQGALMGCVGLTVKRGASEAELGYWLGRKFWGKGYGREAAKALATWGFDVLGLDRIVASALTDNIASQKVLRDLGFQPQGEGTAHFMSRNRHMPVYLFSMDKPRHAEPAPALPVLLVVAVALVDTDGRILLAQRPPGKALAGLWEFPGGKLNPGEGPETALIRELKEELDIDVTASCLAPLTFASHAYEKFHLLMPLYVCRRWKGMLRPVEGQQLAWVRPNKLEEYPMPPADKPLIAMLREML</sequence>
<dbReference type="InterPro" id="IPR029119">
    <property type="entry name" value="MutY_C"/>
</dbReference>
<dbReference type="SUPFAM" id="SSF55811">
    <property type="entry name" value="Nudix"/>
    <property type="match status" value="1"/>
</dbReference>
<feature type="domain" description="Nudix hydrolase" evidence="18">
    <location>
        <begin position="185"/>
        <end position="312"/>
    </location>
</feature>
<dbReference type="RefSeq" id="WP_127789015.1">
    <property type="nucleotide sequence ID" value="NZ_SACL01000007.1"/>
</dbReference>
<name>A0A437M385_9PROT</name>
<accession>A0A437M385</accession>
<keyword evidence="7" id="KW-0378">Hydrolase</keyword>
<evidence type="ECO:0000256" key="14">
    <source>
        <dbReference type="ARBA" id="ARBA00041592"/>
    </source>
</evidence>
<evidence type="ECO:0000256" key="4">
    <source>
        <dbReference type="ARBA" id="ARBA00022705"/>
    </source>
</evidence>
<gene>
    <name evidence="19" type="ORF">EOD42_18255</name>
</gene>
<dbReference type="GO" id="GO:0044716">
    <property type="term" value="F:8-oxo-GDP phosphatase activity"/>
    <property type="evidence" value="ECO:0007669"/>
    <property type="project" value="TreeGrafter"/>
</dbReference>
<dbReference type="InterPro" id="IPR000182">
    <property type="entry name" value="GNAT_dom"/>
</dbReference>
<dbReference type="EMBL" id="SACL01000007">
    <property type="protein sequence ID" value="RVT92161.1"/>
    <property type="molecule type" value="Genomic_DNA"/>
</dbReference>
<dbReference type="PROSITE" id="PS51186">
    <property type="entry name" value="GNAT"/>
    <property type="match status" value="1"/>
</dbReference>
<reference evidence="19 20" key="1">
    <citation type="submission" date="2019-01" db="EMBL/GenBank/DDBJ databases">
        <authorList>
            <person name="Chen W.-M."/>
        </authorList>
    </citation>
    <scope>NUCLEOTIDE SEQUENCE [LARGE SCALE GENOMIC DNA]</scope>
    <source>
        <strain evidence="19 20">CCP-6</strain>
    </source>
</reference>
<dbReference type="InterPro" id="IPR015797">
    <property type="entry name" value="NUDIX_hydrolase-like_dom_sf"/>
</dbReference>
<dbReference type="GO" id="GO:0044715">
    <property type="term" value="F:8-oxo-dGDP phosphatase activity"/>
    <property type="evidence" value="ECO:0007669"/>
    <property type="project" value="TreeGrafter"/>
</dbReference>
<dbReference type="PROSITE" id="PS00893">
    <property type="entry name" value="NUDIX_BOX"/>
    <property type="match status" value="1"/>
</dbReference>
<evidence type="ECO:0000256" key="5">
    <source>
        <dbReference type="ARBA" id="ARBA00022723"/>
    </source>
</evidence>
<dbReference type="InterPro" id="IPR020084">
    <property type="entry name" value="NUDIX_hydrolase_CS"/>
</dbReference>
<evidence type="ECO:0000256" key="11">
    <source>
        <dbReference type="ARBA" id="ARBA00036904"/>
    </source>
</evidence>
<feature type="domain" description="N-acetyltransferase" evidence="17">
    <location>
        <begin position="11"/>
        <end position="177"/>
    </location>
</feature>
<keyword evidence="9" id="KW-0234">DNA repair</keyword>
<keyword evidence="19" id="KW-0808">Transferase</keyword>
<evidence type="ECO:0000313" key="20">
    <source>
        <dbReference type="Proteomes" id="UP000282957"/>
    </source>
</evidence>
<keyword evidence="20" id="KW-1185">Reference proteome</keyword>
<dbReference type="AlphaFoldDB" id="A0A437M385"/>
<keyword evidence="5" id="KW-0479">Metal-binding</keyword>
<dbReference type="Pfam" id="PF14815">
    <property type="entry name" value="NUDIX_4"/>
    <property type="match status" value="1"/>
</dbReference>
<dbReference type="GO" id="GO:0016747">
    <property type="term" value="F:acyltransferase activity, transferring groups other than amino-acyl groups"/>
    <property type="evidence" value="ECO:0007669"/>
    <property type="project" value="InterPro"/>
</dbReference>
<evidence type="ECO:0000256" key="6">
    <source>
        <dbReference type="ARBA" id="ARBA00022763"/>
    </source>
</evidence>
<dbReference type="GO" id="GO:0006260">
    <property type="term" value="P:DNA replication"/>
    <property type="evidence" value="ECO:0007669"/>
    <property type="project" value="UniProtKB-KW"/>
</dbReference>
<dbReference type="PROSITE" id="PS51462">
    <property type="entry name" value="NUDIX"/>
    <property type="match status" value="1"/>
</dbReference>
<evidence type="ECO:0000256" key="10">
    <source>
        <dbReference type="ARBA" id="ARBA00035861"/>
    </source>
</evidence>
<evidence type="ECO:0000256" key="16">
    <source>
        <dbReference type="ARBA" id="ARBA00042798"/>
    </source>
</evidence>
<dbReference type="PANTHER" id="PTHR47707:SF1">
    <property type="entry name" value="NUDIX HYDROLASE FAMILY PROTEIN"/>
    <property type="match status" value="1"/>
</dbReference>
<comment type="cofactor">
    <cofactor evidence="1">
        <name>Mg(2+)</name>
        <dbReference type="ChEBI" id="CHEBI:18420"/>
    </cofactor>
</comment>
<comment type="catalytic activity">
    <reaction evidence="11">
        <text>8-oxo-GTP + H2O = 8-oxo-GMP + diphosphate + H(+)</text>
        <dbReference type="Rhea" id="RHEA:67616"/>
        <dbReference type="ChEBI" id="CHEBI:15377"/>
        <dbReference type="ChEBI" id="CHEBI:15378"/>
        <dbReference type="ChEBI" id="CHEBI:33019"/>
        <dbReference type="ChEBI" id="CHEBI:143553"/>
        <dbReference type="ChEBI" id="CHEBI:145694"/>
    </reaction>
</comment>
<evidence type="ECO:0000256" key="15">
    <source>
        <dbReference type="ARBA" id="ARBA00041979"/>
    </source>
</evidence>
<evidence type="ECO:0000256" key="9">
    <source>
        <dbReference type="ARBA" id="ARBA00023204"/>
    </source>
</evidence>
<dbReference type="OrthoDB" id="9810648at2"/>
<dbReference type="Gene3D" id="3.90.79.10">
    <property type="entry name" value="Nucleoside Triphosphate Pyrophosphohydrolase"/>
    <property type="match status" value="1"/>
</dbReference>
<dbReference type="GO" id="GO:0008413">
    <property type="term" value="F:8-oxo-7,8-dihydroguanosine triphosphate pyrophosphatase activity"/>
    <property type="evidence" value="ECO:0007669"/>
    <property type="project" value="TreeGrafter"/>
</dbReference>
<dbReference type="InterPro" id="IPR000086">
    <property type="entry name" value="NUDIX_hydrolase_dom"/>
</dbReference>
<keyword evidence="6" id="KW-0227">DNA damage</keyword>
<dbReference type="SUPFAM" id="SSF55729">
    <property type="entry name" value="Acyl-CoA N-acyltransferases (Nat)"/>
    <property type="match status" value="1"/>
</dbReference>
<evidence type="ECO:0000313" key="19">
    <source>
        <dbReference type="EMBL" id="RVT92161.1"/>
    </source>
</evidence>
<dbReference type="GO" id="GO:0046872">
    <property type="term" value="F:metal ion binding"/>
    <property type="evidence" value="ECO:0007669"/>
    <property type="project" value="UniProtKB-KW"/>
</dbReference>
<keyword evidence="4" id="KW-0235">DNA replication</keyword>
<dbReference type="InterPro" id="IPR047127">
    <property type="entry name" value="MutT-like"/>
</dbReference>
<evidence type="ECO:0000256" key="3">
    <source>
        <dbReference type="ARBA" id="ARBA00022457"/>
    </source>
</evidence>
<dbReference type="Proteomes" id="UP000282957">
    <property type="component" value="Unassembled WGS sequence"/>
</dbReference>
<evidence type="ECO:0000256" key="12">
    <source>
        <dbReference type="ARBA" id="ARBA00038905"/>
    </source>
</evidence>
<evidence type="ECO:0000256" key="2">
    <source>
        <dbReference type="ARBA" id="ARBA00005582"/>
    </source>
</evidence>
<evidence type="ECO:0000256" key="8">
    <source>
        <dbReference type="ARBA" id="ARBA00022842"/>
    </source>
</evidence>
<dbReference type="Pfam" id="PF13302">
    <property type="entry name" value="Acetyltransf_3"/>
    <property type="match status" value="1"/>
</dbReference>
<dbReference type="InterPro" id="IPR020476">
    <property type="entry name" value="Nudix_hydrolase"/>
</dbReference>
<comment type="catalytic activity">
    <reaction evidence="10">
        <text>8-oxo-dGTP + H2O = 8-oxo-dGMP + diphosphate + H(+)</text>
        <dbReference type="Rhea" id="RHEA:31575"/>
        <dbReference type="ChEBI" id="CHEBI:15377"/>
        <dbReference type="ChEBI" id="CHEBI:15378"/>
        <dbReference type="ChEBI" id="CHEBI:33019"/>
        <dbReference type="ChEBI" id="CHEBI:63224"/>
        <dbReference type="ChEBI" id="CHEBI:77896"/>
        <dbReference type="EC" id="3.6.1.55"/>
    </reaction>
</comment>
<dbReference type="InterPro" id="IPR016181">
    <property type="entry name" value="Acyl_CoA_acyltransferase"/>
</dbReference>
<proteinExistence type="inferred from homology"/>
<dbReference type="CDD" id="cd03425">
    <property type="entry name" value="NUDIX_MutT_NudA_like"/>
    <property type="match status" value="1"/>
</dbReference>
<evidence type="ECO:0000256" key="7">
    <source>
        <dbReference type="ARBA" id="ARBA00022801"/>
    </source>
</evidence>
<comment type="caution">
    <text evidence="19">The sequence shown here is derived from an EMBL/GenBank/DDBJ whole genome shotgun (WGS) entry which is preliminary data.</text>
</comment>
<evidence type="ECO:0000256" key="13">
    <source>
        <dbReference type="ARBA" id="ARBA00040794"/>
    </source>
</evidence>
<protein>
    <recommendedName>
        <fullName evidence="13">8-oxo-dGTP diphosphatase</fullName>
        <ecNumber evidence="12">3.6.1.55</ecNumber>
    </recommendedName>
    <alternativeName>
        <fullName evidence="16">7,8-dihydro-8-oxoguanine-triphosphatase</fullName>
    </alternativeName>
    <alternativeName>
        <fullName evidence="15">Mutator protein MutT</fullName>
    </alternativeName>
    <alternativeName>
        <fullName evidence="14">dGTP pyrophosphohydrolase</fullName>
    </alternativeName>
</protein>
<dbReference type="Gene3D" id="3.40.630.30">
    <property type="match status" value="1"/>
</dbReference>
<organism evidence="19 20">
    <name type="scientific">Rhodovarius crocodyli</name>
    <dbReference type="NCBI Taxonomy" id="1979269"/>
    <lineage>
        <taxon>Bacteria</taxon>
        <taxon>Pseudomonadati</taxon>
        <taxon>Pseudomonadota</taxon>
        <taxon>Alphaproteobacteria</taxon>
        <taxon>Acetobacterales</taxon>
        <taxon>Roseomonadaceae</taxon>
        <taxon>Rhodovarius</taxon>
    </lineage>
</organism>
<dbReference type="EC" id="3.6.1.55" evidence="12"/>
<evidence type="ECO:0000259" key="18">
    <source>
        <dbReference type="PROSITE" id="PS51462"/>
    </source>
</evidence>